<dbReference type="EMBL" id="LR699119">
    <property type="protein sequence ID" value="VVC75205.1"/>
    <property type="molecule type" value="Genomic_DNA"/>
</dbReference>
<proteinExistence type="predicted"/>
<evidence type="ECO:0000256" key="2">
    <source>
        <dbReference type="SAM" id="MobiDB-lite"/>
    </source>
</evidence>
<dbReference type="RefSeq" id="WP_148338288.1">
    <property type="nucleotide sequence ID" value="NZ_LR699119.1"/>
</dbReference>
<feature type="compositionally biased region" description="Basic and acidic residues" evidence="2">
    <location>
        <begin position="17"/>
        <end position="32"/>
    </location>
</feature>
<sequence>MGPGAGLADLLGNASPDQKKEQMKREEEQKRWEQQTAAFREYYNRQAVYKSDRWDLLTDSANKDEENDDGARLVAGDETLKKPPEHGIYAYNHGNPGDKDYRSDFNISYDEQGVCPIPHKLGKFDTEGWSAAMDFIAGKLGSDTVKLTVPAQPASPKMAKRNLIGMMSMAAEKGLAVEFDKSTTAFIKTLPVKDQIRLLAYKKALNNNHERTKMALGISDKGTMNKAREEVDAQHNTSKLEGADPASKTANLRAKIYQGVDTTDPDKKTEAVAKQINQLEQRLEVAQRALDRLVQGKEAQEKLIQNPEVAVRGSQRALKSNAYYSTVNKGFKKRAKALDSSPDGKLEVLDSVEKTSEMSKQERKQLHDTLQKELQDIKTQKMILEKELTDAKAAMPNPPTEAQSKQIEKMEAQVKRLGELETKGNAQLKNLSSVKKWDDTERKEKIAEKREQIAAAKKATAKPT</sequence>
<name>A0A5E4PF14_9COXI</name>
<feature type="coiled-coil region" evidence="1">
    <location>
        <begin position="269"/>
        <end position="296"/>
    </location>
</feature>
<evidence type="ECO:0000313" key="4">
    <source>
        <dbReference type="Proteomes" id="UP000324194"/>
    </source>
</evidence>
<organism evidence="3 4">
    <name type="scientific">Aquicella siphonis</name>
    <dbReference type="NCBI Taxonomy" id="254247"/>
    <lineage>
        <taxon>Bacteria</taxon>
        <taxon>Pseudomonadati</taxon>
        <taxon>Pseudomonadota</taxon>
        <taxon>Gammaproteobacteria</taxon>
        <taxon>Legionellales</taxon>
        <taxon>Coxiellaceae</taxon>
        <taxon>Aquicella</taxon>
    </lineage>
</organism>
<feature type="region of interest" description="Disordered" evidence="2">
    <location>
        <begin position="1"/>
        <end position="32"/>
    </location>
</feature>
<evidence type="ECO:0000256" key="1">
    <source>
        <dbReference type="SAM" id="Coils"/>
    </source>
</evidence>
<dbReference type="KEGG" id="asip:AQUSIP_04920"/>
<evidence type="ECO:0000313" key="3">
    <source>
        <dbReference type="EMBL" id="VVC75205.1"/>
    </source>
</evidence>
<accession>A0A5E4PF14</accession>
<reference evidence="3 4" key="1">
    <citation type="submission" date="2019-08" db="EMBL/GenBank/DDBJ databases">
        <authorList>
            <person name="Guy L."/>
        </authorList>
    </citation>
    <scope>NUCLEOTIDE SEQUENCE [LARGE SCALE GENOMIC DNA]</scope>
    <source>
        <strain evidence="3 4">SGT-108</strain>
    </source>
</reference>
<dbReference type="Proteomes" id="UP000324194">
    <property type="component" value="Chromosome 1"/>
</dbReference>
<keyword evidence="4" id="KW-1185">Reference proteome</keyword>
<keyword evidence="1" id="KW-0175">Coiled coil</keyword>
<protein>
    <submittedName>
        <fullName evidence="3">Uncharacterized protein</fullName>
    </submittedName>
</protein>
<gene>
    <name evidence="3" type="ORF">AQUSIP_04920</name>
</gene>
<dbReference type="AlphaFoldDB" id="A0A5E4PF14"/>
<feature type="coiled-coil region" evidence="1">
    <location>
        <begin position="360"/>
        <end position="420"/>
    </location>
</feature>